<dbReference type="STRING" id="240176.A8NEG9"/>
<dbReference type="GO" id="GO:0008270">
    <property type="term" value="F:zinc ion binding"/>
    <property type="evidence" value="ECO:0007669"/>
    <property type="project" value="InterPro"/>
</dbReference>
<protein>
    <recommendedName>
        <fullName evidence="2">carbonic anhydrase</fullName>
        <ecNumber evidence="2">4.2.1.1</ecNumber>
    </recommendedName>
</protein>
<keyword evidence="3 7" id="KW-0479">Metal-binding</keyword>
<dbReference type="RefSeq" id="XP_001833023.2">
    <property type="nucleotide sequence ID" value="XM_001832971.2"/>
</dbReference>
<name>A8NEG9_COPC7</name>
<dbReference type="SMART" id="SM00947">
    <property type="entry name" value="Pro_CA"/>
    <property type="match status" value="1"/>
</dbReference>
<dbReference type="GO" id="GO:0004089">
    <property type="term" value="F:carbonate dehydratase activity"/>
    <property type="evidence" value="ECO:0007669"/>
    <property type="project" value="UniProtKB-EC"/>
</dbReference>
<organism evidence="9 10">
    <name type="scientific">Coprinopsis cinerea (strain Okayama-7 / 130 / ATCC MYA-4618 / FGSC 9003)</name>
    <name type="common">Inky cap fungus</name>
    <name type="synonym">Hormographiella aspergillata</name>
    <dbReference type="NCBI Taxonomy" id="240176"/>
    <lineage>
        <taxon>Eukaryota</taxon>
        <taxon>Fungi</taxon>
        <taxon>Dikarya</taxon>
        <taxon>Basidiomycota</taxon>
        <taxon>Agaricomycotina</taxon>
        <taxon>Agaricomycetes</taxon>
        <taxon>Agaricomycetidae</taxon>
        <taxon>Agaricales</taxon>
        <taxon>Agaricineae</taxon>
        <taxon>Psathyrellaceae</taxon>
        <taxon>Coprinopsis</taxon>
    </lineage>
</organism>
<accession>A8NEG9</accession>
<dbReference type="SUPFAM" id="SSF53056">
    <property type="entry name" value="beta-carbonic anhydrase, cab"/>
    <property type="match status" value="1"/>
</dbReference>
<evidence type="ECO:0000256" key="5">
    <source>
        <dbReference type="ARBA" id="ARBA00023239"/>
    </source>
</evidence>
<feature type="binding site" evidence="7">
    <location>
        <position position="208"/>
    </location>
    <ligand>
        <name>Zn(2+)</name>
        <dbReference type="ChEBI" id="CHEBI:29105"/>
    </ligand>
</feature>
<dbReference type="InParanoid" id="A8NEG9"/>
<dbReference type="VEuPathDB" id="FungiDB:CC1G_01085"/>
<comment type="similarity">
    <text evidence="1">Belongs to the beta-class carbonic anhydrase family.</text>
</comment>
<dbReference type="InterPro" id="IPR036874">
    <property type="entry name" value="Carbonic_anhydrase_sf"/>
</dbReference>
<dbReference type="Proteomes" id="UP000001861">
    <property type="component" value="Unassembled WGS sequence"/>
</dbReference>
<sequence>MPLRHWLRAATPRTTLVCLPPSTSHSARPLRHKRYVSSTPPTASSMSIPISPAIPSLKKTWSWLFPEPTSACECPTHTIPRQKQTSKEQKTYARHRERLHRALVDHFHEIEQLYRGNVEYVRSMGEQNPGLLEDLAFEGQRPPFMLIDCSDSRVNEQGIFNAQPGTMFTAGNIANMFDETDMNSNAVLAYAVGTLGVKHVVVLGHYGCGGVAASMTPLPDGWETHVNGETASNVASITEGSEVACPPPAASDLAVQKWIQPIRHIYNTSERWEIRAHRERAERWRKNGINNGQSKKPLHMHDPAFRALVEENVKANVKRVAVSRVIKDHYDALSKTTPPPPPPAALGATIPRPPPTSTSIPTDTPEAATTGPTSKPSLNPVYIHGWVYDLETGVVSDLGVSVGPPGWSTPRTYSGGFPYTR</sequence>
<feature type="binding site" evidence="7">
    <location>
        <position position="149"/>
    </location>
    <ligand>
        <name>Zn(2+)</name>
        <dbReference type="ChEBI" id="CHEBI:29105"/>
    </ligand>
</feature>
<evidence type="ECO:0000256" key="1">
    <source>
        <dbReference type="ARBA" id="ARBA00006217"/>
    </source>
</evidence>
<dbReference type="GO" id="GO:0034599">
    <property type="term" value="P:cellular response to oxidative stress"/>
    <property type="evidence" value="ECO:0007669"/>
    <property type="project" value="TreeGrafter"/>
</dbReference>
<evidence type="ECO:0000256" key="8">
    <source>
        <dbReference type="SAM" id="MobiDB-lite"/>
    </source>
</evidence>
<dbReference type="EMBL" id="AACS02000002">
    <property type="protein sequence ID" value="EAU88712.2"/>
    <property type="molecule type" value="Genomic_DNA"/>
</dbReference>
<evidence type="ECO:0000256" key="6">
    <source>
        <dbReference type="ARBA" id="ARBA00048348"/>
    </source>
</evidence>
<dbReference type="AlphaFoldDB" id="A8NEG9"/>
<feature type="binding site" evidence="7">
    <location>
        <position position="205"/>
    </location>
    <ligand>
        <name>Zn(2+)</name>
        <dbReference type="ChEBI" id="CHEBI:29105"/>
    </ligand>
</feature>
<feature type="region of interest" description="Disordered" evidence="8">
    <location>
        <begin position="18"/>
        <end position="47"/>
    </location>
</feature>
<feature type="compositionally biased region" description="Low complexity" evidence="8">
    <location>
        <begin position="37"/>
        <end position="47"/>
    </location>
</feature>
<feature type="region of interest" description="Disordered" evidence="8">
    <location>
        <begin position="331"/>
        <end position="376"/>
    </location>
</feature>
<dbReference type="EC" id="4.2.1.1" evidence="2"/>
<dbReference type="GO" id="GO:0071244">
    <property type="term" value="P:cellular response to carbon dioxide"/>
    <property type="evidence" value="ECO:0007669"/>
    <property type="project" value="TreeGrafter"/>
</dbReference>
<dbReference type="OMA" id="FRGNEEY"/>
<evidence type="ECO:0000313" key="10">
    <source>
        <dbReference type="Proteomes" id="UP000001861"/>
    </source>
</evidence>
<dbReference type="PANTHER" id="PTHR11002">
    <property type="entry name" value="CARBONIC ANHYDRASE"/>
    <property type="match status" value="1"/>
</dbReference>
<dbReference type="KEGG" id="cci:CC1G_01085"/>
<reference evidence="9 10" key="1">
    <citation type="journal article" date="2010" name="Proc. Natl. Acad. Sci. U.S.A.">
        <title>Insights into evolution of multicellular fungi from the assembled chromosomes of the mushroom Coprinopsis cinerea (Coprinus cinereus).</title>
        <authorList>
            <person name="Stajich J.E."/>
            <person name="Wilke S.K."/>
            <person name="Ahren D."/>
            <person name="Au C.H."/>
            <person name="Birren B.W."/>
            <person name="Borodovsky M."/>
            <person name="Burns C."/>
            <person name="Canback B."/>
            <person name="Casselton L.A."/>
            <person name="Cheng C.K."/>
            <person name="Deng J."/>
            <person name="Dietrich F.S."/>
            <person name="Fargo D.C."/>
            <person name="Farman M.L."/>
            <person name="Gathman A.C."/>
            <person name="Goldberg J."/>
            <person name="Guigo R."/>
            <person name="Hoegger P.J."/>
            <person name="Hooker J.B."/>
            <person name="Huggins A."/>
            <person name="James T.Y."/>
            <person name="Kamada T."/>
            <person name="Kilaru S."/>
            <person name="Kodira C."/>
            <person name="Kues U."/>
            <person name="Kupfer D."/>
            <person name="Kwan H.S."/>
            <person name="Lomsadze A."/>
            <person name="Li W."/>
            <person name="Lilly W.W."/>
            <person name="Ma L.J."/>
            <person name="Mackey A.J."/>
            <person name="Manning G."/>
            <person name="Martin F."/>
            <person name="Muraguchi H."/>
            <person name="Natvig D.O."/>
            <person name="Palmerini H."/>
            <person name="Ramesh M.A."/>
            <person name="Rehmeyer C.J."/>
            <person name="Roe B.A."/>
            <person name="Shenoy N."/>
            <person name="Stanke M."/>
            <person name="Ter-Hovhannisyan V."/>
            <person name="Tunlid A."/>
            <person name="Velagapudi R."/>
            <person name="Vision T.J."/>
            <person name="Zeng Q."/>
            <person name="Zolan M.E."/>
            <person name="Pukkila P.J."/>
        </authorList>
    </citation>
    <scope>NUCLEOTIDE SEQUENCE [LARGE SCALE GENOMIC DNA]</scope>
    <source>
        <strain evidence="10">Okayama-7 / 130 / ATCC MYA-4618 / FGSC 9003</strain>
    </source>
</reference>
<keyword evidence="10" id="KW-1185">Reference proteome</keyword>
<keyword evidence="4 7" id="KW-0862">Zinc</keyword>
<dbReference type="eggNOG" id="KOG1578">
    <property type="taxonomic scope" value="Eukaryota"/>
</dbReference>
<evidence type="ECO:0000256" key="3">
    <source>
        <dbReference type="ARBA" id="ARBA00022723"/>
    </source>
</evidence>
<comment type="cofactor">
    <cofactor evidence="7">
        <name>Zn(2+)</name>
        <dbReference type="ChEBI" id="CHEBI:29105"/>
    </cofactor>
    <text evidence="7">Binds 1 zinc ion per subunit.</text>
</comment>
<dbReference type="GeneID" id="6009514"/>
<keyword evidence="5" id="KW-0456">Lyase</keyword>
<comment type="catalytic activity">
    <reaction evidence="6">
        <text>hydrogencarbonate + H(+) = CO2 + H2O</text>
        <dbReference type="Rhea" id="RHEA:10748"/>
        <dbReference type="ChEBI" id="CHEBI:15377"/>
        <dbReference type="ChEBI" id="CHEBI:15378"/>
        <dbReference type="ChEBI" id="CHEBI:16526"/>
        <dbReference type="ChEBI" id="CHEBI:17544"/>
        <dbReference type="EC" id="4.2.1.1"/>
    </reaction>
</comment>
<evidence type="ECO:0000256" key="7">
    <source>
        <dbReference type="PIRSR" id="PIRSR601765-1"/>
    </source>
</evidence>
<dbReference type="Gene3D" id="3.40.1050.10">
    <property type="entry name" value="Carbonic anhydrase"/>
    <property type="match status" value="1"/>
</dbReference>
<dbReference type="HOGENOM" id="CLU_053879_3_2_1"/>
<dbReference type="Pfam" id="PF00484">
    <property type="entry name" value="Pro_CA"/>
    <property type="match status" value="1"/>
</dbReference>
<gene>
    <name evidence="9" type="ORF">CC1G_01085</name>
</gene>
<evidence type="ECO:0000313" key="9">
    <source>
        <dbReference type="EMBL" id="EAU88712.2"/>
    </source>
</evidence>
<proteinExistence type="inferred from homology"/>
<evidence type="ECO:0000256" key="2">
    <source>
        <dbReference type="ARBA" id="ARBA00012925"/>
    </source>
</evidence>
<dbReference type="InterPro" id="IPR001765">
    <property type="entry name" value="Carbonic_anhydrase"/>
</dbReference>
<comment type="caution">
    <text evidence="9">The sequence shown here is derived from an EMBL/GenBank/DDBJ whole genome shotgun (WGS) entry which is preliminary data.</text>
</comment>
<feature type="binding site" evidence="7">
    <location>
        <position position="151"/>
    </location>
    <ligand>
        <name>Zn(2+)</name>
        <dbReference type="ChEBI" id="CHEBI:29105"/>
    </ligand>
</feature>
<evidence type="ECO:0000256" key="4">
    <source>
        <dbReference type="ARBA" id="ARBA00022833"/>
    </source>
</evidence>
<dbReference type="PANTHER" id="PTHR11002:SF76">
    <property type="entry name" value="CARBONIC ANHYDRASE"/>
    <property type="match status" value="1"/>
</dbReference>
<dbReference type="OrthoDB" id="10248475at2759"/>